<name>A0AAN3YXE6_PROMI</name>
<organism evidence="3 4">
    <name type="scientific">Proteus mirabilis</name>
    <dbReference type="NCBI Taxonomy" id="584"/>
    <lineage>
        <taxon>Bacteria</taxon>
        <taxon>Pseudomonadati</taxon>
        <taxon>Pseudomonadota</taxon>
        <taxon>Gammaproteobacteria</taxon>
        <taxon>Enterobacterales</taxon>
        <taxon>Morganellaceae</taxon>
        <taxon>Proteus</taxon>
    </lineage>
</organism>
<dbReference type="EMBL" id="ABKSPD020000006">
    <property type="protein sequence ID" value="EKW9776165.1"/>
    <property type="molecule type" value="Genomic_DNA"/>
</dbReference>
<evidence type="ECO:0000256" key="1">
    <source>
        <dbReference type="SAM" id="Coils"/>
    </source>
</evidence>
<feature type="region of interest" description="Disordered" evidence="2">
    <location>
        <begin position="202"/>
        <end position="228"/>
    </location>
</feature>
<dbReference type="Proteomes" id="UP001171165">
    <property type="component" value="Unassembled WGS sequence"/>
</dbReference>
<evidence type="ECO:0000313" key="4">
    <source>
        <dbReference type="Proteomes" id="UP001171165"/>
    </source>
</evidence>
<feature type="coiled-coil region" evidence="1">
    <location>
        <begin position="72"/>
        <end position="99"/>
    </location>
</feature>
<keyword evidence="1" id="KW-0175">Coiled coil</keyword>
<accession>A0AAN3YXE6</accession>
<dbReference type="RefSeq" id="WP_240087714.1">
    <property type="nucleotide sequence ID" value="NZ_JAJPRM010000030.1"/>
</dbReference>
<gene>
    <name evidence="3" type="ORF">PW210_001980</name>
</gene>
<evidence type="ECO:0000313" key="3">
    <source>
        <dbReference type="EMBL" id="EKW9776165.1"/>
    </source>
</evidence>
<dbReference type="AlphaFoldDB" id="A0AAN3YXE6"/>
<protein>
    <submittedName>
        <fullName evidence="3">Uncharacterized protein</fullName>
    </submittedName>
</protein>
<sequence length="496" mass="58313">MTMKLFEKDDEYKTFVLSIGNKKNISLGKDDISLGIKDLSLLISNSNRDFMIVNKDKEVLFLKFTLELKCALEKYILEKNKKKDRLKKLKDIIEKERLTDKIKILDNKVIVSGIKDANDINVLFSSLLKNKDDSSTLFNKIFSNKNTIINSFISKKEKKISDDIEKIANKIMCKPKFTLYNNVNKYQNIITISNKIFKEPENTDITKDDSHNKNNFEKTEKTDLSKKTKKSKKAALMEQLDKDKQKMNELLATSSQGLLKTVEYIDNLSNLISSKTDNGTCNSDLIDQFKMSIETLVKKCNVFNKDSQFLSKKDIEIELSDIKITIEELNEIIKKMDGFKSNQLYCFYKEADKSNFTTVNEINFNFKNVFFNNIKDMFSQLSSYNKSLKENKGFFLKLYKLLFKNKYLRKKEINDNAVKKLEILDRNLFLLLESLDFKNNYVPDWTCKLVAKIINESMPRNDIFWRFSKERTEWNKIYKSFIVDRSFIVERKREEI</sequence>
<feature type="compositionally biased region" description="Basic and acidic residues" evidence="2">
    <location>
        <begin position="202"/>
        <end position="226"/>
    </location>
</feature>
<evidence type="ECO:0000256" key="2">
    <source>
        <dbReference type="SAM" id="MobiDB-lite"/>
    </source>
</evidence>
<proteinExistence type="predicted"/>
<reference evidence="3" key="1">
    <citation type="submission" date="2023-06" db="EMBL/GenBank/DDBJ databases">
        <authorList>
            <consortium name="Clinical and Environmental Microbiology Branch: Whole genome sequencing antimicrobial resistance pathogens in the healthcare setting"/>
        </authorList>
    </citation>
    <scope>NUCLEOTIDE SEQUENCE</scope>
    <source>
        <strain evidence="3">Microbial</strain>
    </source>
</reference>
<comment type="caution">
    <text evidence="3">The sequence shown here is derived from an EMBL/GenBank/DDBJ whole genome shotgun (WGS) entry which is preliminary data.</text>
</comment>